<dbReference type="InterPro" id="IPR055650">
    <property type="entry name" value="DUF7226"/>
</dbReference>
<protein>
    <submittedName>
        <fullName evidence="4">Transcriptional regulator</fullName>
    </submittedName>
</protein>
<evidence type="ECO:0000259" key="2">
    <source>
        <dbReference type="Pfam" id="PF22518"/>
    </source>
</evidence>
<dbReference type="Pfam" id="PF23871">
    <property type="entry name" value="DUF7226"/>
    <property type="match status" value="1"/>
</dbReference>
<name>A0AAE8A5N4_PHOVU</name>
<dbReference type="InterPro" id="IPR054265">
    <property type="entry name" value="DUF6996"/>
</dbReference>
<dbReference type="Proteomes" id="UP000285469">
    <property type="component" value="Unassembled WGS sequence"/>
</dbReference>
<proteinExistence type="predicted"/>
<feature type="domain" description="DUF6997" evidence="2">
    <location>
        <begin position="77"/>
        <end position="251"/>
    </location>
</feature>
<evidence type="ECO:0000313" key="5">
    <source>
        <dbReference type="Proteomes" id="UP000285469"/>
    </source>
</evidence>
<dbReference type="Pfam" id="PF22515">
    <property type="entry name" value="DUF6996"/>
    <property type="match status" value="1"/>
</dbReference>
<dbReference type="RefSeq" id="WP_117754313.1">
    <property type="nucleotide sequence ID" value="NZ_JAKKWY010000005.1"/>
</dbReference>
<evidence type="ECO:0000259" key="1">
    <source>
        <dbReference type="Pfam" id="PF22515"/>
    </source>
</evidence>
<accession>A0AAE8A5N4</accession>
<reference evidence="4 5" key="1">
    <citation type="submission" date="2018-08" db="EMBL/GenBank/DDBJ databases">
        <title>A genome reference for cultivated species of the human gut microbiota.</title>
        <authorList>
            <person name="Zou Y."/>
            <person name="Xue W."/>
            <person name="Luo G."/>
        </authorList>
    </citation>
    <scope>NUCLEOTIDE SEQUENCE [LARGE SCALE GENOMIC DNA]</scope>
    <source>
        <strain evidence="4 5">AF12-25</strain>
    </source>
</reference>
<feature type="domain" description="DUF6996" evidence="1">
    <location>
        <begin position="8"/>
        <end position="75"/>
    </location>
</feature>
<comment type="caution">
    <text evidence="4">The sequence shown here is derived from an EMBL/GenBank/DDBJ whole genome shotgun (WGS) entry which is preliminary data.</text>
</comment>
<dbReference type="Pfam" id="PF22518">
    <property type="entry name" value="DUF6997"/>
    <property type="match status" value="1"/>
</dbReference>
<dbReference type="AlphaFoldDB" id="A0AAE8A5N4"/>
<sequence>MSDSKNESAWAQLFEKYNIDGAISRDGQYIISSKVINEFREARLMTKFDHRFQLPKTLSDRQLSILPISRGGYIISKIETFENFIETPNLDITEFAIPSHIESLDFSTITSEALAINCAYVSRIIEDFTQDENLVPTVSGRMGSQAFSFKVRKFGEKNLFLDVDVQNAQVEIDGGYEGATSLNLIEAKNNLSSDFLIRQLYYPYRLWQGRIMKKIRPIFLTYTNGIFHLREYQFNELCNYNSIVLIKEKKYRLKDTSEQLLNIETIQEILKSISIVDEPTNVPFPQADSFERIINFCEILYNNIDEDYTKEALSCNYDFKEKDSFDMRQVDYYTNAAIYLNLVKKSQVNDKTVFELTDVGLSLFKTGSIVERQLKFIKSILAHRAFNRTLALYIQKAEEPTKDEIVRIMKTSNLYNINSETTFRRRASTVLSWVNWILGIIEEEE</sequence>
<evidence type="ECO:0000259" key="3">
    <source>
        <dbReference type="Pfam" id="PF23871"/>
    </source>
</evidence>
<organism evidence="4 5">
    <name type="scientific">Phocaeicola vulgatus</name>
    <name type="common">Bacteroides vulgatus</name>
    <dbReference type="NCBI Taxonomy" id="821"/>
    <lineage>
        <taxon>Bacteria</taxon>
        <taxon>Pseudomonadati</taxon>
        <taxon>Bacteroidota</taxon>
        <taxon>Bacteroidia</taxon>
        <taxon>Bacteroidales</taxon>
        <taxon>Bacteroidaceae</taxon>
        <taxon>Phocaeicola</taxon>
    </lineage>
</organism>
<dbReference type="InterPro" id="IPR054266">
    <property type="entry name" value="DUF6997"/>
</dbReference>
<feature type="domain" description="DUF7226" evidence="3">
    <location>
        <begin position="292"/>
        <end position="441"/>
    </location>
</feature>
<gene>
    <name evidence="4" type="ORF">DWV70_20130</name>
</gene>
<evidence type="ECO:0000313" key="4">
    <source>
        <dbReference type="EMBL" id="RGW44287.1"/>
    </source>
</evidence>
<dbReference type="EMBL" id="QSAI01000051">
    <property type="protein sequence ID" value="RGW44287.1"/>
    <property type="molecule type" value="Genomic_DNA"/>
</dbReference>